<gene>
    <name evidence="9" type="ORF">F2Q65_12795</name>
</gene>
<dbReference type="Pfam" id="PF02080">
    <property type="entry name" value="TrkA_C"/>
    <property type="match status" value="2"/>
</dbReference>
<dbReference type="InterPro" id="IPR006037">
    <property type="entry name" value="RCK_C"/>
</dbReference>
<dbReference type="GO" id="GO:0006813">
    <property type="term" value="P:potassium ion transport"/>
    <property type="evidence" value="ECO:0007669"/>
    <property type="project" value="InterPro"/>
</dbReference>
<comment type="caution">
    <text evidence="9">The sequence shown here is derived from an EMBL/GenBank/DDBJ whole genome shotgun (WGS) entry which is preliminary data.</text>
</comment>
<feature type="transmembrane region" description="Helical" evidence="7">
    <location>
        <begin position="182"/>
        <end position="205"/>
    </location>
</feature>
<dbReference type="InterPro" id="IPR004680">
    <property type="entry name" value="Cit_transptr-like_dom"/>
</dbReference>
<dbReference type="PROSITE" id="PS01271">
    <property type="entry name" value="NA_SULFATE"/>
    <property type="match status" value="1"/>
</dbReference>
<feature type="transmembrane region" description="Helical" evidence="7">
    <location>
        <begin position="499"/>
        <end position="525"/>
    </location>
</feature>
<feature type="transmembrane region" description="Helical" evidence="7">
    <location>
        <begin position="42"/>
        <end position="62"/>
    </location>
</feature>
<evidence type="ECO:0000256" key="3">
    <source>
        <dbReference type="ARBA" id="ARBA00022692"/>
    </source>
</evidence>
<evidence type="ECO:0000313" key="9">
    <source>
        <dbReference type="EMBL" id="KAA6184334.1"/>
    </source>
</evidence>
<evidence type="ECO:0000256" key="4">
    <source>
        <dbReference type="ARBA" id="ARBA00022737"/>
    </source>
</evidence>
<keyword evidence="4" id="KW-0677">Repeat</keyword>
<evidence type="ECO:0000256" key="6">
    <source>
        <dbReference type="ARBA" id="ARBA00023136"/>
    </source>
</evidence>
<feature type="transmembrane region" description="Helical" evidence="7">
    <location>
        <begin position="12"/>
        <end position="30"/>
    </location>
</feature>
<dbReference type="PANTHER" id="PTHR43652">
    <property type="entry name" value="BASIC AMINO ACID ANTIPORTER YFCC-RELATED"/>
    <property type="match status" value="1"/>
</dbReference>
<keyword evidence="6 7" id="KW-0472">Membrane</keyword>
<dbReference type="InterPro" id="IPR031312">
    <property type="entry name" value="Na/sul_symport_CS"/>
</dbReference>
<protein>
    <submittedName>
        <fullName evidence="9">SLC13 family permease</fullName>
    </submittedName>
</protein>
<dbReference type="Pfam" id="PF03600">
    <property type="entry name" value="CitMHS"/>
    <property type="match status" value="1"/>
</dbReference>
<dbReference type="FunFam" id="3.30.70.1450:FF:000009">
    <property type="entry name" value="SLC13 family permease"/>
    <property type="match status" value="1"/>
</dbReference>
<reference evidence="9 10" key="1">
    <citation type="submission" date="2019-09" db="EMBL/GenBank/DDBJ databases">
        <title>Whole-genome sequence of the purple sulfur bacterium Thiohalocapsa marina DSM 19078.</title>
        <authorList>
            <person name="Kyndt J.A."/>
            <person name="Meyer T.E."/>
        </authorList>
    </citation>
    <scope>NUCLEOTIDE SEQUENCE [LARGE SCALE GENOMIC DNA]</scope>
    <source>
        <strain evidence="9 10">DSM 19078</strain>
    </source>
</reference>
<feature type="transmembrane region" description="Helical" evidence="7">
    <location>
        <begin position="537"/>
        <end position="557"/>
    </location>
</feature>
<feature type="transmembrane region" description="Helical" evidence="7">
    <location>
        <begin position="68"/>
        <end position="90"/>
    </location>
</feature>
<name>A0A5M8FIL5_9GAMM</name>
<evidence type="ECO:0000259" key="8">
    <source>
        <dbReference type="PROSITE" id="PS51202"/>
    </source>
</evidence>
<evidence type="ECO:0000256" key="2">
    <source>
        <dbReference type="ARBA" id="ARBA00022448"/>
    </source>
</evidence>
<dbReference type="OrthoDB" id="9809303at2"/>
<dbReference type="RefSeq" id="WP_150093806.1">
    <property type="nucleotide sequence ID" value="NZ_JBFUOH010000077.1"/>
</dbReference>
<feature type="domain" description="RCK C-terminal" evidence="8">
    <location>
        <begin position="216"/>
        <end position="300"/>
    </location>
</feature>
<organism evidence="9 10">
    <name type="scientific">Thiohalocapsa marina</name>
    <dbReference type="NCBI Taxonomy" id="424902"/>
    <lineage>
        <taxon>Bacteria</taxon>
        <taxon>Pseudomonadati</taxon>
        <taxon>Pseudomonadota</taxon>
        <taxon>Gammaproteobacteria</taxon>
        <taxon>Chromatiales</taxon>
        <taxon>Chromatiaceae</taxon>
        <taxon>Thiohalocapsa</taxon>
    </lineage>
</organism>
<keyword evidence="5 7" id="KW-1133">Transmembrane helix</keyword>
<comment type="subcellular location">
    <subcellularLocation>
        <location evidence="1">Membrane</location>
        <topology evidence="1">Multi-pass membrane protein</topology>
    </subcellularLocation>
</comment>
<feature type="transmembrane region" description="Helical" evidence="7">
    <location>
        <begin position="459"/>
        <end position="487"/>
    </location>
</feature>
<dbReference type="InterPro" id="IPR051679">
    <property type="entry name" value="DASS-Related_Transporters"/>
</dbReference>
<keyword evidence="10" id="KW-1185">Reference proteome</keyword>
<proteinExistence type="predicted"/>
<keyword evidence="2" id="KW-0813">Transport</keyword>
<dbReference type="Gene3D" id="3.30.70.1450">
    <property type="entry name" value="Regulator of K+ conductance, C-terminal domain"/>
    <property type="match status" value="2"/>
</dbReference>
<evidence type="ECO:0000256" key="7">
    <source>
        <dbReference type="SAM" id="Phobius"/>
    </source>
</evidence>
<accession>A0A5M8FIL5</accession>
<feature type="transmembrane region" description="Helical" evidence="7">
    <location>
        <begin position="151"/>
        <end position="170"/>
    </location>
</feature>
<dbReference type="PANTHER" id="PTHR43652:SF2">
    <property type="entry name" value="BASIC AMINO ACID ANTIPORTER YFCC-RELATED"/>
    <property type="match status" value="1"/>
</dbReference>
<feature type="transmembrane region" description="Helical" evidence="7">
    <location>
        <begin position="577"/>
        <end position="597"/>
    </location>
</feature>
<feature type="transmembrane region" description="Helical" evidence="7">
    <location>
        <begin position="410"/>
        <end position="438"/>
    </location>
</feature>
<dbReference type="GO" id="GO:0008324">
    <property type="term" value="F:monoatomic cation transmembrane transporter activity"/>
    <property type="evidence" value="ECO:0007669"/>
    <property type="project" value="InterPro"/>
</dbReference>
<dbReference type="EMBL" id="VWXX01000021">
    <property type="protein sequence ID" value="KAA6184334.1"/>
    <property type="molecule type" value="Genomic_DNA"/>
</dbReference>
<keyword evidence="3 7" id="KW-0812">Transmembrane</keyword>
<sequence>MAPSHLTITTLGWEGWLSLGLVAGCFLLFARTRIAPDIVTSGAMTVLLVTGVLTPTEALAGFANPGMITVAVLYVVVTGLTETGAVGWIGQSLLGRPRTETAARLRLMLPVAALSAFLNNTPVVAVFIPAVQDWARRHRLALSRLLIPLSYASIAGGTCTLIGTSTNLIVDGLYTQRTGAEGLALFELAWIGLPVVVVVLLFVLLAGPRLLPARTAAASTFEDVRRYTTEMLVAADSPLHGKSIEAAGLRQLPGLFLVEIERDGQIMPAVSSQEVLRAGDRLIFAGIVDSVIDLHRIRGLVPATTQVFKLGGPRQDRCFVEAVLSNRCPLIGRSVREGRFRARYNAVIIALSRQGERVQRKIGDIELAPGDTLLLETRPEFVLQQRNSRDFLVVSQLGDTHPPNHARAPVAVAIVMAMVLSVATGLLSMLEAALLAAGAMVLTRCTAGRVARRAPDWQVLVVIATSFAIGAALEKTGAAALVAGSLIGLAQGQPWMSLGLVFATTALLTALATNNVAALLVFPIALDAARLMAVSPLPFVITLMVAASASFATPVGYQTNLMVYNVGGYRFGDFLRIGIPLTLLVGMLTVLLAPLIWPFRPV</sequence>
<dbReference type="SUPFAM" id="SSF116726">
    <property type="entry name" value="TrkA C-terminal domain-like"/>
    <property type="match status" value="2"/>
</dbReference>
<dbReference type="Proteomes" id="UP000322981">
    <property type="component" value="Unassembled WGS sequence"/>
</dbReference>
<evidence type="ECO:0000256" key="1">
    <source>
        <dbReference type="ARBA" id="ARBA00004141"/>
    </source>
</evidence>
<feature type="domain" description="RCK C-terminal" evidence="8">
    <location>
        <begin position="305"/>
        <end position="391"/>
    </location>
</feature>
<dbReference type="InterPro" id="IPR036721">
    <property type="entry name" value="RCK_C_sf"/>
</dbReference>
<dbReference type="AlphaFoldDB" id="A0A5M8FIL5"/>
<dbReference type="PROSITE" id="PS51202">
    <property type="entry name" value="RCK_C"/>
    <property type="match status" value="2"/>
</dbReference>
<dbReference type="GO" id="GO:0005886">
    <property type="term" value="C:plasma membrane"/>
    <property type="evidence" value="ECO:0007669"/>
    <property type="project" value="TreeGrafter"/>
</dbReference>
<feature type="transmembrane region" description="Helical" evidence="7">
    <location>
        <begin position="111"/>
        <end position="131"/>
    </location>
</feature>
<evidence type="ECO:0000313" key="10">
    <source>
        <dbReference type="Proteomes" id="UP000322981"/>
    </source>
</evidence>
<evidence type="ECO:0000256" key="5">
    <source>
        <dbReference type="ARBA" id="ARBA00022989"/>
    </source>
</evidence>